<keyword evidence="1" id="KW-1133">Transmembrane helix</keyword>
<evidence type="ECO:0000256" key="1">
    <source>
        <dbReference type="SAM" id="Phobius"/>
    </source>
</evidence>
<dbReference type="Proteomes" id="UP000288725">
    <property type="component" value="Chromosome 3"/>
</dbReference>
<dbReference type="AlphaFoldDB" id="A0A444RSE6"/>
<keyword evidence="1" id="KW-0472">Membrane</keyword>
<protein>
    <submittedName>
        <fullName evidence="2">Uncharacterized protein</fullName>
    </submittedName>
</protein>
<name>A0A444RSE6_VERDA</name>
<reference evidence="2 3" key="1">
    <citation type="submission" date="2018-12" db="EMBL/GenBank/DDBJ databases">
        <title>Genome of Verticillium dahliae isolate Getta Getta.</title>
        <authorList>
            <person name="Gardiner D.M."/>
        </authorList>
    </citation>
    <scope>NUCLEOTIDE SEQUENCE [LARGE SCALE GENOMIC DNA]</scope>
    <source>
        <strain evidence="2 3">Getta Getta</strain>
    </source>
</reference>
<gene>
    <name evidence="2" type="ORF">VDGE_20737</name>
</gene>
<keyword evidence="1" id="KW-0812">Transmembrane</keyword>
<sequence length="103" mass="11120">MEIRVSEDDVRAADVGKVDIIHDEKAQDITAITSAFANLTRGQAIRKFWRLYGTILLTSIGAMYAGYAASVIGSIIANEGFIRQFATVTDSETGARVLASTHV</sequence>
<evidence type="ECO:0000313" key="3">
    <source>
        <dbReference type="Proteomes" id="UP000288725"/>
    </source>
</evidence>
<comment type="caution">
    <text evidence="2">The sequence shown here is derived from an EMBL/GenBank/DDBJ whole genome shotgun (WGS) entry which is preliminary data.</text>
</comment>
<feature type="transmembrane region" description="Helical" evidence="1">
    <location>
        <begin position="51"/>
        <end position="77"/>
    </location>
</feature>
<proteinExistence type="predicted"/>
<evidence type="ECO:0000313" key="2">
    <source>
        <dbReference type="EMBL" id="RXG44047.1"/>
    </source>
</evidence>
<accession>A0A444RSE6</accession>
<organism evidence="2 3">
    <name type="scientific">Verticillium dahliae</name>
    <name type="common">Verticillium wilt</name>
    <dbReference type="NCBI Taxonomy" id="27337"/>
    <lineage>
        <taxon>Eukaryota</taxon>
        <taxon>Fungi</taxon>
        <taxon>Dikarya</taxon>
        <taxon>Ascomycota</taxon>
        <taxon>Pezizomycotina</taxon>
        <taxon>Sordariomycetes</taxon>
        <taxon>Hypocreomycetidae</taxon>
        <taxon>Glomerellales</taxon>
        <taxon>Plectosphaerellaceae</taxon>
        <taxon>Verticillium</taxon>
    </lineage>
</organism>
<dbReference type="EMBL" id="RSDZ01000097">
    <property type="protein sequence ID" value="RXG44047.1"/>
    <property type="molecule type" value="Genomic_DNA"/>
</dbReference>